<dbReference type="PANTHER" id="PTHR10584">
    <property type="entry name" value="SUGAR KINASE"/>
    <property type="match status" value="1"/>
</dbReference>
<evidence type="ECO:0000313" key="5">
    <source>
        <dbReference type="Proteomes" id="UP001165136"/>
    </source>
</evidence>
<dbReference type="RefSeq" id="WP_285488164.1">
    <property type="nucleotide sequence ID" value="NZ_BSTI01000010.1"/>
</dbReference>
<dbReference type="GO" id="GO:0016301">
    <property type="term" value="F:kinase activity"/>
    <property type="evidence" value="ECO:0007669"/>
    <property type="project" value="UniProtKB-KW"/>
</dbReference>
<dbReference type="EMBL" id="BSTI01000010">
    <property type="protein sequence ID" value="GLY68035.1"/>
    <property type="molecule type" value="Genomic_DNA"/>
</dbReference>
<keyword evidence="5" id="KW-1185">Reference proteome</keyword>
<protein>
    <submittedName>
        <fullName evidence="4">Ribokinase</fullName>
    </submittedName>
</protein>
<keyword evidence="2" id="KW-0418">Kinase</keyword>
<name>A0A9W6R5V7_9PSEU</name>
<accession>A0A9W6R5V7</accession>
<dbReference type="AlphaFoldDB" id="A0A9W6R5V7"/>
<dbReference type="Proteomes" id="UP001165136">
    <property type="component" value="Unassembled WGS sequence"/>
</dbReference>
<evidence type="ECO:0000256" key="2">
    <source>
        <dbReference type="ARBA" id="ARBA00022777"/>
    </source>
</evidence>
<keyword evidence="1" id="KW-0808">Transferase</keyword>
<organism evidence="4 5">
    <name type="scientific">Amycolatopsis taiwanensis</name>
    <dbReference type="NCBI Taxonomy" id="342230"/>
    <lineage>
        <taxon>Bacteria</taxon>
        <taxon>Bacillati</taxon>
        <taxon>Actinomycetota</taxon>
        <taxon>Actinomycetes</taxon>
        <taxon>Pseudonocardiales</taxon>
        <taxon>Pseudonocardiaceae</taxon>
        <taxon>Amycolatopsis</taxon>
    </lineage>
</organism>
<evidence type="ECO:0000259" key="3">
    <source>
        <dbReference type="Pfam" id="PF00294"/>
    </source>
</evidence>
<dbReference type="PANTHER" id="PTHR10584:SF166">
    <property type="entry name" value="RIBOKINASE"/>
    <property type="match status" value="1"/>
</dbReference>
<dbReference type="PROSITE" id="PS00584">
    <property type="entry name" value="PFKB_KINASES_2"/>
    <property type="match status" value="1"/>
</dbReference>
<evidence type="ECO:0000313" key="4">
    <source>
        <dbReference type="EMBL" id="GLY68035.1"/>
    </source>
</evidence>
<sequence>MSQTPRCVVMGYASLDFKYATETFEGPGRTTLVRRPLHASGARPGAVSYFALGLTGNGVAVDVVSWVGADENGALFVDHHSRAGVGIDGVSATGSRSPAAHMYWPADGEPVVFFDPGDVDQRLTPQQQQLLAAAPAVIIGVGPEPATAAALTAIPDDALVLWAVKCDPRSVPPKLAVALAARADVICHSEAETDFLQQSCGLDLDALVADGTLLVETRGARGAALRRGQEEIVVAASAPIATEDTTGAGDTFAAGLMARLLHRTDPEAAVRAACADAHALLRSRTNEG</sequence>
<proteinExistence type="predicted"/>
<dbReference type="Gene3D" id="3.40.1190.20">
    <property type="match status" value="1"/>
</dbReference>
<gene>
    <name evidence="4" type="primary">rbsK</name>
    <name evidence="4" type="ORF">Atai01_46540</name>
</gene>
<dbReference type="Pfam" id="PF00294">
    <property type="entry name" value="PfkB"/>
    <property type="match status" value="1"/>
</dbReference>
<reference evidence="4" key="1">
    <citation type="submission" date="2023-03" db="EMBL/GenBank/DDBJ databases">
        <title>Amycolatopsis taiwanensis NBRC 103393.</title>
        <authorList>
            <person name="Ichikawa N."/>
            <person name="Sato H."/>
            <person name="Tonouchi N."/>
        </authorList>
    </citation>
    <scope>NUCLEOTIDE SEQUENCE</scope>
    <source>
        <strain evidence="4">NBRC 103393</strain>
    </source>
</reference>
<comment type="caution">
    <text evidence="4">The sequence shown here is derived from an EMBL/GenBank/DDBJ whole genome shotgun (WGS) entry which is preliminary data.</text>
</comment>
<dbReference type="SUPFAM" id="SSF53613">
    <property type="entry name" value="Ribokinase-like"/>
    <property type="match status" value="1"/>
</dbReference>
<evidence type="ECO:0000256" key="1">
    <source>
        <dbReference type="ARBA" id="ARBA00022679"/>
    </source>
</evidence>
<dbReference type="InterPro" id="IPR002173">
    <property type="entry name" value="Carboh/pur_kinase_PfkB_CS"/>
</dbReference>
<feature type="domain" description="Carbohydrate kinase PfkB" evidence="3">
    <location>
        <begin position="7"/>
        <end position="280"/>
    </location>
</feature>
<dbReference type="InterPro" id="IPR029056">
    <property type="entry name" value="Ribokinase-like"/>
</dbReference>
<dbReference type="InterPro" id="IPR011611">
    <property type="entry name" value="PfkB_dom"/>
</dbReference>